<dbReference type="GO" id="GO:0006082">
    <property type="term" value="P:organic acid metabolic process"/>
    <property type="evidence" value="ECO:0007669"/>
    <property type="project" value="TreeGrafter"/>
</dbReference>
<evidence type="ECO:0000313" key="9">
    <source>
        <dbReference type="Proteomes" id="UP000594454"/>
    </source>
</evidence>
<keyword evidence="3 5" id="KW-0408">Iron</keyword>
<keyword evidence="5 6" id="KW-0349">Heme</keyword>
<dbReference type="FunFam" id="1.10.630.10:FF:000070">
    <property type="entry name" value="cytochrome P450 18a1"/>
    <property type="match status" value="1"/>
</dbReference>
<dbReference type="GO" id="GO:0008395">
    <property type="term" value="F:steroid hydroxylase activity"/>
    <property type="evidence" value="ECO:0007669"/>
    <property type="project" value="TreeGrafter"/>
</dbReference>
<evidence type="ECO:0008006" key="10">
    <source>
        <dbReference type="Google" id="ProtNLM"/>
    </source>
</evidence>
<dbReference type="AlphaFoldDB" id="A0A7R8V0Z6"/>
<dbReference type="Proteomes" id="UP000594454">
    <property type="component" value="Chromosome 5"/>
</dbReference>
<dbReference type="PRINTS" id="PR00385">
    <property type="entry name" value="P450"/>
</dbReference>
<reference evidence="8 9" key="1">
    <citation type="submission" date="2020-11" db="EMBL/GenBank/DDBJ databases">
        <authorList>
            <person name="Wallbank WR R."/>
            <person name="Pardo Diaz C."/>
            <person name="Kozak K."/>
            <person name="Martin S."/>
            <person name="Jiggins C."/>
            <person name="Moest M."/>
            <person name="Warren A I."/>
            <person name="Generalovic N T."/>
            <person name="Byers J.R.P. K."/>
            <person name="Montejo-Kovacevich G."/>
            <person name="Yen C E."/>
        </authorList>
    </citation>
    <scope>NUCLEOTIDE SEQUENCE [LARGE SCALE GENOMIC DNA]</scope>
</reference>
<evidence type="ECO:0000256" key="3">
    <source>
        <dbReference type="ARBA" id="ARBA00023004"/>
    </source>
</evidence>
<dbReference type="InterPro" id="IPR017972">
    <property type="entry name" value="Cyt_P450_CS"/>
</dbReference>
<dbReference type="PROSITE" id="PS00086">
    <property type="entry name" value="CYTOCHROME_P450"/>
    <property type="match status" value="1"/>
</dbReference>
<dbReference type="PRINTS" id="PR00463">
    <property type="entry name" value="EP450I"/>
</dbReference>
<dbReference type="SUPFAM" id="SSF48264">
    <property type="entry name" value="Cytochrome P450"/>
    <property type="match status" value="1"/>
</dbReference>
<accession>A0A7R8V0Z6</accession>
<dbReference type="InterPro" id="IPR002401">
    <property type="entry name" value="Cyt_P450_E_grp-I"/>
</dbReference>
<evidence type="ECO:0000256" key="5">
    <source>
        <dbReference type="PIRSR" id="PIRSR602401-1"/>
    </source>
</evidence>
<dbReference type="FunCoup" id="A0A7R8V0Z6">
    <property type="interactions" value="185"/>
</dbReference>
<keyword evidence="7" id="KW-0812">Transmembrane</keyword>
<comment type="similarity">
    <text evidence="1 6">Belongs to the cytochrome P450 family.</text>
</comment>
<keyword evidence="9" id="KW-1185">Reference proteome</keyword>
<evidence type="ECO:0000256" key="6">
    <source>
        <dbReference type="RuleBase" id="RU000461"/>
    </source>
</evidence>
<dbReference type="EMBL" id="LR899013">
    <property type="protein sequence ID" value="CAD7090240.1"/>
    <property type="molecule type" value="Genomic_DNA"/>
</dbReference>
<sequence length="537" mass="62495">MITGSYFVNYLCKEMSAKNLQHTLWVFISILTIIRFFQYVFKLYRQIATLPPGPWGFPIVGYLTFMGHEKHTRFMELAKKYGSIFSARLGNQLTVVMSDYKMIRECFRRDEFTGRPDTPFMQTLNGFGIINSKGKLWKDQRRFLHEKLRHFGMTYMGTGKHLMEKRIMTEVHELLHTLQLSNGRPIDMGPAISVAVSNVICNIMMSVRFSIDDPRFRRFIYLIEEGMRLFGEIHTVDYIPTVQYLPGKQNTRNKIAQNRAETLEFYREVIDEHKRTFDENNIRDLIDMYLLEIKKAKEEGRESELFEGKDPEIQIMQVIADLFSAGMETIKTTLLWINVFMLRNPEQMRRVQEELDQVIGRHRLPTIEDLQFLPLTETTILESMRRSSIVPLATTHSPTRDVYINGYTIPAGSHVIPLINSVHMDPNLWDRPEEFNPRRFLDNEGKVRKPEYFMPFGVGRRMCLGDVLARMELFLFFASFMHSFNMSLPEGQPLPSLKGNVGVTITPESFKVVLTPRPLQAMANTPDQSPIRNFGSN</sequence>
<evidence type="ECO:0000256" key="1">
    <source>
        <dbReference type="ARBA" id="ARBA00010617"/>
    </source>
</evidence>
<dbReference type="InParanoid" id="A0A7R8V0Z6"/>
<proteinExistence type="inferred from homology"/>
<comment type="cofactor">
    <cofactor evidence="5">
        <name>heme</name>
        <dbReference type="ChEBI" id="CHEBI:30413"/>
    </cofactor>
</comment>
<dbReference type="PANTHER" id="PTHR24300:SF413">
    <property type="entry name" value="CYTOCHROME P450 18A1"/>
    <property type="match status" value="1"/>
</dbReference>
<feature type="binding site" description="axial binding residue" evidence="5">
    <location>
        <position position="463"/>
    </location>
    <ligand>
        <name>heme</name>
        <dbReference type="ChEBI" id="CHEBI:30413"/>
    </ligand>
    <ligandPart>
        <name>Fe</name>
        <dbReference type="ChEBI" id="CHEBI:18248"/>
    </ligandPart>
</feature>
<dbReference type="InterPro" id="IPR001128">
    <property type="entry name" value="Cyt_P450"/>
</dbReference>
<dbReference type="Gene3D" id="1.10.630.10">
    <property type="entry name" value="Cytochrome P450"/>
    <property type="match status" value="1"/>
</dbReference>
<keyword evidence="4 6" id="KW-0503">Monooxygenase</keyword>
<dbReference type="OrthoDB" id="1055148at2759"/>
<protein>
    <recommendedName>
        <fullName evidence="10">Cytochrome P450 18a1</fullName>
    </recommendedName>
</protein>
<dbReference type="SMR" id="A0A7R8V0Z6"/>
<keyword evidence="6" id="KW-0560">Oxidoreductase</keyword>
<dbReference type="InterPro" id="IPR050182">
    <property type="entry name" value="Cytochrome_P450_fam2"/>
</dbReference>
<name>A0A7R8V0Z6_HERIL</name>
<dbReference type="OMA" id="ICGITMS"/>
<organism evidence="8 9">
    <name type="scientific">Hermetia illucens</name>
    <name type="common">Black soldier fly</name>
    <dbReference type="NCBI Taxonomy" id="343691"/>
    <lineage>
        <taxon>Eukaryota</taxon>
        <taxon>Metazoa</taxon>
        <taxon>Ecdysozoa</taxon>
        <taxon>Arthropoda</taxon>
        <taxon>Hexapoda</taxon>
        <taxon>Insecta</taxon>
        <taxon>Pterygota</taxon>
        <taxon>Neoptera</taxon>
        <taxon>Endopterygota</taxon>
        <taxon>Diptera</taxon>
        <taxon>Brachycera</taxon>
        <taxon>Stratiomyomorpha</taxon>
        <taxon>Stratiomyidae</taxon>
        <taxon>Hermetiinae</taxon>
        <taxon>Hermetia</taxon>
    </lineage>
</organism>
<dbReference type="GO" id="GO:0005737">
    <property type="term" value="C:cytoplasm"/>
    <property type="evidence" value="ECO:0007669"/>
    <property type="project" value="TreeGrafter"/>
</dbReference>
<dbReference type="GO" id="GO:0005506">
    <property type="term" value="F:iron ion binding"/>
    <property type="evidence" value="ECO:0007669"/>
    <property type="project" value="InterPro"/>
</dbReference>
<dbReference type="GO" id="GO:0006805">
    <property type="term" value="P:xenobiotic metabolic process"/>
    <property type="evidence" value="ECO:0007669"/>
    <property type="project" value="TreeGrafter"/>
</dbReference>
<evidence type="ECO:0000256" key="2">
    <source>
        <dbReference type="ARBA" id="ARBA00022723"/>
    </source>
</evidence>
<keyword evidence="7" id="KW-1133">Transmembrane helix</keyword>
<evidence type="ECO:0000313" key="8">
    <source>
        <dbReference type="EMBL" id="CAD7090240.1"/>
    </source>
</evidence>
<keyword evidence="2 5" id="KW-0479">Metal-binding</keyword>
<dbReference type="InterPro" id="IPR036396">
    <property type="entry name" value="Cyt_P450_sf"/>
</dbReference>
<dbReference type="GO" id="GO:0016712">
    <property type="term" value="F:oxidoreductase activity, acting on paired donors, with incorporation or reduction of molecular oxygen, reduced flavin or flavoprotein as one donor, and incorporation of one atom of oxygen"/>
    <property type="evidence" value="ECO:0007669"/>
    <property type="project" value="TreeGrafter"/>
</dbReference>
<dbReference type="GO" id="GO:0020037">
    <property type="term" value="F:heme binding"/>
    <property type="evidence" value="ECO:0007669"/>
    <property type="project" value="InterPro"/>
</dbReference>
<evidence type="ECO:0000256" key="4">
    <source>
        <dbReference type="ARBA" id="ARBA00023033"/>
    </source>
</evidence>
<gene>
    <name evidence="8" type="ORF">HERILL_LOCUS12734</name>
</gene>
<feature type="transmembrane region" description="Helical" evidence="7">
    <location>
        <begin position="23"/>
        <end position="41"/>
    </location>
</feature>
<evidence type="ECO:0000256" key="7">
    <source>
        <dbReference type="SAM" id="Phobius"/>
    </source>
</evidence>
<dbReference type="Pfam" id="PF00067">
    <property type="entry name" value="p450"/>
    <property type="match status" value="1"/>
</dbReference>
<dbReference type="PANTHER" id="PTHR24300">
    <property type="entry name" value="CYTOCHROME P450 508A4-RELATED"/>
    <property type="match status" value="1"/>
</dbReference>
<keyword evidence="7" id="KW-0472">Membrane</keyword>